<sequence length="129" mass="13699">MQLQSVSQVSSVGSIQLNPGEGGAVRAQVAAAESSQIAEAVKVSPDAIQAAHAAPDPKEVKNAVEKLNKSVELSSRSLQFSVDEDTRINIVKLIDTDSKQVLRQIPSEEILSIAKAIDKLQGLLIQDKA</sequence>
<dbReference type="SUPFAM" id="SSF160214">
    <property type="entry name" value="FlaG-like"/>
    <property type="match status" value="1"/>
</dbReference>
<dbReference type="PANTHER" id="PTHR37166:SF1">
    <property type="entry name" value="PROTEIN FLAG"/>
    <property type="match status" value="1"/>
</dbReference>
<keyword evidence="2" id="KW-0966">Cell projection</keyword>
<evidence type="ECO:0000256" key="1">
    <source>
        <dbReference type="SAM" id="MobiDB-lite"/>
    </source>
</evidence>
<organism evidence="2 3">
    <name type="scientific">Parachitinimonas caeni</name>
    <dbReference type="NCBI Taxonomy" id="3031301"/>
    <lineage>
        <taxon>Bacteria</taxon>
        <taxon>Pseudomonadati</taxon>
        <taxon>Pseudomonadota</taxon>
        <taxon>Betaproteobacteria</taxon>
        <taxon>Neisseriales</taxon>
        <taxon>Chitinibacteraceae</taxon>
        <taxon>Parachitinimonas</taxon>
    </lineage>
</organism>
<protein>
    <submittedName>
        <fullName evidence="2">Flagellar protein FlaG</fullName>
    </submittedName>
</protein>
<accession>A0ABT7E272</accession>
<dbReference type="InterPro" id="IPR035924">
    <property type="entry name" value="FlaG-like_sf"/>
</dbReference>
<dbReference type="InterPro" id="IPR005186">
    <property type="entry name" value="FlaG"/>
</dbReference>
<feature type="compositionally biased region" description="Low complexity" evidence="1">
    <location>
        <begin position="1"/>
        <end position="14"/>
    </location>
</feature>
<dbReference type="Proteomes" id="UP001172778">
    <property type="component" value="Unassembled WGS sequence"/>
</dbReference>
<dbReference type="Gene3D" id="3.30.160.170">
    <property type="entry name" value="FlaG-like"/>
    <property type="match status" value="1"/>
</dbReference>
<dbReference type="RefSeq" id="WP_284102729.1">
    <property type="nucleotide sequence ID" value="NZ_JARRAF010000037.1"/>
</dbReference>
<feature type="region of interest" description="Disordered" evidence="1">
    <location>
        <begin position="1"/>
        <end position="20"/>
    </location>
</feature>
<evidence type="ECO:0000313" key="2">
    <source>
        <dbReference type="EMBL" id="MDK2126410.1"/>
    </source>
</evidence>
<evidence type="ECO:0000313" key="3">
    <source>
        <dbReference type="Proteomes" id="UP001172778"/>
    </source>
</evidence>
<keyword evidence="2" id="KW-0282">Flagellum</keyword>
<comment type="caution">
    <text evidence="2">The sequence shown here is derived from an EMBL/GenBank/DDBJ whole genome shotgun (WGS) entry which is preliminary data.</text>
</comment>
<keyword evidence="3" id="KW-1185">Reference proteome</keyword>
<dbReference type="Pfam" id="PF03646">
    <property type="entry name" value="FlaG"/>
    <property type="match status" value="1"/>
</dbReference>
<proteinExistence type="predicted"/>
<keyword evidence="2" id="KW-0969">Cilium</keyword>
<reference evidence="2" key="1">
    <citation type="submission" date="2023-03" db="EMBL/GenBank/DDBJ databases">
        <title>Chitinimonas shenzhenensis gen. nov., sp. nov., a novel member of family Burkholderiaceae isolated from activated sludge collected in Shen Zhen, China.</title>
        <authorList>
            <person name="Wang X."/>
        </authorList>
    </citation>
    <scope>NUCLEOTIDE SEQUENCE</scope>
    <source>
        <strain evidence="2">DQS-5</strain>
    </source>
</reference>
<dbReference type="EMBL" id="JARRAF010000037">
    <property type="protein sequence ID" value="MDK2126410.1"/>
    <property type="molecule type" value="Genomic_DNA"/>
</dbReference>
<name>A0ABT7E272_9NEIS</name>
<dbReference type="PANTHER" id="PTHR37166">
    <property type="entry name" value="PROTEIN FLAG"/>
    <property type="match status" value="1"/>
</dbReference>
<gene>
    <name evidence="2" type="ORF">PZA18_20430</name>
</gene>